<feature type="transmembrane region" description="Helical" evidence="1">
    <location>
        <begin position="343"/>
        <end position="363"/>
    </location>
</feature>
<keyword evidence="1" id="KW-0812">Transmembrane</keyword>
<name>A0A7S2WRZ6_9STRA</name>
<feature type="transmembrane region" description="Helical" evidence="1">
    <location>
        <begin position="6"/>
        <end position="27"/>
    </location>
</feature>
<dbReference type="EMBL" id="HBHJ01023932">
    <property type="protein sequence ID" value="CAD9702619.1"/>
    <property type="molecule type" value="Transcribed_RNA"/>
</dbReference>
<keyword evidence="1" id="KW-1133">Transmembrane helix</keyword>
<dbReference type="SUPFAM" id="SSF103481">
    <property type="entry name" value="Multidrug resistance efflux transporter EmrE"/>
    <property type="match status" value="1"/>
</dbReference>
<feature type="transmembrane region" description="Helical" evidence="1">
    <location>
        <begin position="115"/>
        <end position="134"/>
    </location>
</feature>
<feature type="transmembrane region" description="Helical" evidence="1">
    <location>
        <begin position="85"/>
        <end position="103"/>
    </location>
</feature>
<gene>
    <name evidence="2" type="ORF">RMAR1173_LOCUS15786</name>
</gene>
<protein>
    <recommendedName>
        <fullName evidence="3">EamA domain-containing protein</fullName>
    </recommendedName>
</protein>
<sequence>MIYPGSVSSGLATLLVGLGGSGSWPAVRQMVSHVDYEIFNIGFVLGMSCGGLALLSLLCAPSYPDDFKGLADAVSAQFSPDLREALFLSFTAGMAVSTSNFLLNAAIPLSGLTRSLPVFNGMAIITGVTINYILEGNPDPTTLFLGVALIITAVVLTFLSRQASSAAGSPLRVLSYVNLQELAASGETSKESKPATERTFLITASAPAEAIPLPPRGSLPALAPRSALPGAGESNHGSELEEGVLPLNDVERPKPMDVTRLMACFRGGPVVHGLCLAAFAGCLDGCWSSLTLSAKIDGVENYVSAFYFCIGLLPPWAICELLLWLCNRWSFESRLMALRPHEFFLTFLCGLLNIFGILTYFAATVHLSSAVAFAIFLSTPFVSIFIGVGCLRELDGEPFKKQALVGTILLLYVVAVLLLSVNAFQGL</sequence>
<evidence type="ECO:0008006" key="3">
    <source>
        <dbReference type="Google" id="ProtNLM"/>
    </source>
</evidence>
<feature type="transmembrane region" description="Helical" evidence="1">
    <location>
        <begin position="270"/>
        <end position="290"/>
    </location>
</feature>
<evidence type="ECO:0000256" key="1">
    <source>
        <dbReference type="SAM" id="Phobius"/>
    </source>
</evidence>
<accession>A0A7S2WRZ6</accession>
<feature type="transmembrane region" description="Helical" evidence="1">
    <location>
        <begin position="369"/>
        <end position="391"/>
    </location>
</feature>
<keyword evidence="1" id="KW-0472">Membrane</keyword>
<feature type="transmembrane region" description="Helical" evidence="1">
    <location>
        <begin position="39"/>
        <end position="63"/>
    </location>
</feature>
<dbReference type="AlphaFoldDB" id="A0A7S2WRZ6"/>
<dbReference type="InterPro" id="IPR037185">
    <property type="entry name" value="EmrE-like"/>
</dbReference>
<feature type="transmembrane region" description="Helical" evidence="1">
    <location>
        <begin position="140"/>
        <end position="159"/>
    </location>
</feature>
<reference evidence="2" key="1">
    <citation type="submission" date="2021-01" db="EMBL/GenBank/DDBJ databases">
        <authorList>
            <person name="Corre E."/>
            <person name="Pelletier E."/>
            <person name="Niang G."/>
            <person name="Scheremetjew M."/>
            <person name="Finn R."/>
            <person name="Kale V."/>
            <person name="Holt S."/>
            <person name="Cochrane G."/>
            <person name="Meng A."/>
            <person name="Brown T."/>
            <person name="Cohen L."/>
        </authorList>
    </citation>
    <scope>NUCLEOTIDE SEQUENCE</scope>
    <source>
        <strain evidence="2">CCMP1243</strain>
    </source>
</reference>
<proteinExistence type="predicted"/>
<organism evidence="2">
    <name type="scientific">Rhizochromulina marina</name>
    <dbReference type="NCBI Taxonomy" id="1034831"/>
    <lineage>
        <taxon>Eukaryota</taxon>
        <taxon>Sar</taxon>
        <taxon>Stramenopiles</taxon>
        <taxon>Ochrophyta</taxon>
        <taxon>Dictyochophyceae</taxon>
        <taxon>Rhizochromulinales</taxon>
        <taxon>Rhizochromulina</taxon>
    </lineage>
</organism>
<evidence type="ECO:0000313" key="2">
    <source>
        <dbReference type="EMBL" id="CAD9702619.1"/>
    </source>
</evidence>
<feature type="transmembrane region" description="Helical" evidence="1">
    <location>
        <begin position="403"/>
        <end position="424"/>
    </location>
</feature>
<feature type="transmembrane region" description="Helical" evidence="1">
    <location>
        <begin position="302"/>
        <end position="323"/>
    </location>
</feature>